<keyword evidence="6" id="KW-1185">Reference proteome</keyword>
<dbReference type="EMBL" id="CALNXI010001104">
    <property type="protein sequence ID" value="CAH3155691.1"/>
    <property type="molecule type" value="Genomic_DNA"/>
</dbReference>
<dbReference type="SUPFAM" id="SSF52980">
    <property type="entry name" value="Restriction endonuclease-like"/>
    <property type="match status" value="1"/>
</dbReference>
<dbReference type="CDD" id="cd22343">
    <property type="entry name" value="PDDEXK_lambda_exonuclease-like"/>
    <property type="match status" value="1"/>
</dbReference>
<evidence type="ECO:0000313" key="6">
    <source>
        <dbReference type="Proteomes" id="UP001159427"/>
    </source>
</evidence>
<gene>
    <name evidence="4" type="ORF">PEVE_00001918</name>
    <name evidence="2" type="ORF">PEVE_00010473</name>
    <name evidence="5" type="ORF">PEVE_00020676</name>
    <name evidence="3" type="ORF">PEVE_00026244</name>
</gene>
<protein>
    <recommendedName>
        <fullName evidence="1">YqaJ viral recombinase domain-containing protein</fullName>
    </recommendedName>
</protein>
<comment type="caution">
    <text evidence="2">The sequence shown here is derived from an EMBL/GenBank/DDBJ whole genome shotgun (WGS) entry which is preliminary data.</text>
</comment>
<evidence type="ECO:0000313" key="3">
    <source>
        <dbReference type="EMBL" id="CAH3025493.1"/>
    </source>
</evidence>
<dbReference type="Proteomes" id="UP001159427">
    <property type="component" value="Unassembled WGS sequence"/>
</dbReference>
<dbReference type="Pfam" id="PF09588">
    <property type="entry name" value="YqaJ"/>
    <property type="match status" value="1"/>
</dbReference>
<evidence type="ECO:0000313" key="5">
    <source>
        <dbReference type="EMBL" id="CAH3190640.1"/>
    </source>
</evidence>
<dbReference type="InterPro" id="IPR011604">
    <property type="entry name" value="PDDEXK-like_dom_sf"/>
</dbReference>
<evidence type="ECO:0000259" key="1">
    <source>
        <dbReference type="Pfam" id="PF09588"/>
    </source>
</evidence>
<dbReference type="InterPro" id="IPR011335">
    <property type="entry name" value="Restrct_endonuc-II-like"/>
</dbReference>
<dbReference type="PANTHER" id="PTHR47526:SF3">
    <property type="entry name" value="PHD-TYPE DOMAIN-CONTAINING PROTEIN"/>
    <property type="match status" value="1"/>
</dbReference>
<proteinExistence type="predicted"/>
<dbReference type="PANTHER" id="PTHR47526">
    <property type="entry name" value="ATP-DEPENDENT DNA HELICASE"/>
    <property type="match status" value="1"/>
</dbReference>
<sequence>MADSAAGSFHCKPVPWLKEYLKQRGIQSSGKRKVELVELCEKSEEMKVPKIAEEEAPVDPRVSMKEQLKTDEGDLANPLDNENRVFSQWTKNFTDVPDFRFPDLFNYLVGKDPVYNSESLKSYKSLLGYKLFFDGHVEELWYHPPQPNSNYSYFKFAVKPTEKSKTDDGSATYRGFFILKKDGSCEQCEIHICHIGPPLNRADGGCRHIAAALFDLEANVRFNDLQSCTSGQCMWKKRGKRNEGSLPIQDLQTSGSYGVTLKDPIHPRDFNPICIPYNVTELEQDFKAGLLETCPSSSALPFLSSTKGPRHTEEEVRAFISSDVNVCKEESVQSVHVYSMNDYAKVFVSVNTEKVMPTVSKELAVEFLESIPFNEEQAEMINKKTVYQSQSQFWFDQRAGRITASSFYTVCHLRESTDRRNTIKHLMNYCPIAEDAMPRQLTWGHEKEKRALSLYIKKQNKNHEKLSIEKSGLIVNTLWPFLGASPDGIRICACCQKKLIEVKSMYAKRNLPPHVAAEENLMLVDGKYEIKKETKWNYQIQGLMGITGIHRCDLVIYTLKGILIVNVKFDSDLWNEMLQKLRNFFVEYIVQELFHHDILKSL</sequence>
<dbReference type="EMBL" id="CALNXI010000174">
    <property type="protein sequence ID" value="CAH3021241.1"/>
    <property type="molecule type" value="Genomic_DNA"/>
</dbReference>
<evidence type="ECO:0000313" key="2">
    <source>
        <dbReference type="EMBL" id="CAH3021241.1"/>
    </source>
</evidence>
<name>A0ABN8LVC8_9CNID</name>
<dbReference type="EMBL" id="CALNXI010002775">
    <property type="protein sequence ID" value="CAH3190640.1"/>
    <property type="molecule type" value="Genomic_DNA"/>
</dbReference>
<dbReference type="EMBL" id="CALNXI010000355">
    <property type="protein sequence ID" value="CAH3025493.1"/>
    <property type="molecule type" value="Genomic_DNA"/>
</dbReference>
<feature type="domain" description="YqaJ viral recombinase" evidence="1">
    <location>
        <begin position="394"/>
        <end position="549"/>
    </location>
</feature>
<accession>A0ABN8LVC8</accession>
<dbReference type="Gene3D" id="3.90.320.10">
    <property type="match status" value="1"/>
</dbReference>
<reference evidence="2 6" key="1">
    <citation type="submission" date="2022-05" db="EMBL/GenBank/DDBJ databases">
        <authorList>
            <consortium name="Genoscope - CEA"/>
            <person name="William W."/>
        </authorList>
    </citation>
    <scope>NUCLEOTIDE SEQUENCE [LARGE SCALE GENOMIC DNA]</scope>
</reference>
<dbReference type="InterPro" id="IPR019080">
    <property type="entry name" value="YqaJ_viral_recombinase"/>
</dbReference>
<evidence type="ECO:0000313" key="4">
    <source>
        <dbReference type="EMBL" id="CAH3155691.1"/>
    </source>
</evidence>
<organism evidence="2 6">
    <name type="scientific">Porites evermanni</name>
    <dbReference type="NCBI Taxonomy" id="104178"/>
    <lineage>
        <taxon>Eukaryota</taxon>
        <taxon>Metazoa</taxon>
        <taxon>Cnidaria</taxon>
        <taxon>Anthozoa</taxon>
        <taxon>Hexacorallia</taxon>
        <taxon>Scleractinia</taxon>
        <taxon>Fungiina</taxon>
        <taxon>Poritidae</taxon>
        <taxon>Porites</taxon>
    </lineage>
</organism>